<keyword evidence="4 7" id="KW-0812">Transmembrane</keyword>
<dbReference type="Pfam" id="PF03176">
    <property type="entry name" value="MMPL"/>
    <property type="match status" value="2"/>
</dbReference>
<evidence type="ECO:0000256" key="5">
    <source>
        <dbReference type="ARBA" id="ARBA00022989"/>
    </source>
</evidence>
<dbReference type="PANTHER" id="PTHR33406">
    <property type="entry name" value="MEMBRANE PROTEIN MJ1562-RELATED"/>
    <property type="match status" value="1"/>
</dbReference>
<feature type="transmembrane region" description="Helical" evidence="7">
    <location>
        <begin position="367"/>
        <end position="386"/>
    </location>
</feature>
<evidence type="ECO:0000256" key="4">
    <source>
        <dbReference type="ARBA" id="ARBA00022692"/>
    </source>
</evidence>
<dbReference type="SUPFAM" id="SSF58104">
    <property type="entry name" value="Methyl-accepting chemotaxis protein (MCP) signaling domain"/>
    <property type="match status" value="1"/>
</dbReference>
<evidence type="ECO:0000256" key="2">
    <source>
        <dbReference type="ARBA" id="ARBA00010157"/>
    </source>
</evidence>
<evidence type="ECO:0000313" key="10">
    <source>
        <dbReference type="Proteomes" id="UP000681162"/>
    </source>
</evidence>
<protein>
    <submittedName>
        <fullName evidence="9">Transporter</fullName>
    </submittedName>
</protein>
<comment type="caution">
    <text evidence="9">The sequence shown here is derived from an EMBL/GenBank/DDBJ whole genome shotgun (WGS) entry which is preliminary data.</text>
</comment>
<feature type="transmembrane region" description="Helical" evidence="7">
    <location>
        <begin position="931"/>
        <end position="952"/>
    </location>
</feature>
<feature type="transmembrane region" description="Helical" evidence="7">
    <location>
        <begin position="898"/>
        <end position="919"/>
    </location>
</feature>
<gene>
    <name evidence="9" type="ORF">J41TS12_11790</name>
</gene>
<comment type="subcellular location">
    <subcellularLocation>
        <location evidence="1">Cell membrane</location>
        <topology evidence="1">Multi-pass membrane protein</topology>
    </subcellularLocation>
</comment>
<evidence type="ECO:0000256" key="3">
    <source>
        <dbReference type="ARBA" id="ARBA00022475"/>
    </source>
</evidence>
<feature type="domain" description="Membrane transport protein MMPL" evidence="8">
    <location>
        <begin position="750"/>
        <end position="1039"/>
    </location>
</feature>
<feature type="domain" description="Membrane transport protein MMPL" evidence="8">
    <location>
        <begin position="52"/>
        <end position="366"/>
    </location>
</feature>
<sequence length="1058" mass="113866">MLRFILKARWGIVALWLIIAAVLIFTAPSMGELVREKGDITVPEGYSSSTASSILKEISEADGGGKELQIALVFHKEEGIRDGERQEIQQALDELRANMNELSISSITDPFSTPEAADKMISQDGATLLTSLSVQPGDRTIKELEQGIREVLDQVSVEHYMTGEEQINGDMIDSSEQGLKKSEYFTVIFILLILVVVFRSAIAPFVPLLTVGLSYVVSQSIVSFLVDRFDFPISTYTQIFMVAVMFGIGTDYCILLISRFKEELQTAADKWEAVVQTYKKAGKTVFFSGLAVLVGFSAIGFSQFVLYRSAVAVAVGIAVMLLALITIVPFFMAVLGSKLFWPLNKSLEHKENRFWGAIGGFSLKRPWAALLIVAAVTLPFLFTYSGNVSFNSMEEIGEQFESVKAYNIISESFEPGETLPTKLVIRNDEEMDSAEYMTLAEKISRAIAEVDGVASVRSLSRPAGDELTEFTLNSQVKTVGDGLGQGSEGLGAIRNGLAEASAALTENEPKLAEAASSTGQLVAGTAELKSGISQMQDGLTAIQHGIQDGSAGAGELKKGLQQVKSSAQQLADANSQLLASYQQIGGGLTELNGGLGQMSQQLEAATQGFSALDARFTSLEGKYPELAADMDYLTIRGTVAELGKALPQLAAGLTQIHSELGKVVSGMDQANQGFAAAVAGGQQLAGGLDQFIAGLDQLERGLNQAAAGQGQVIGNIPDVVAGLSQIEDGQQQIQTGFSQFAGQISLLTDGLDQSVDGLAQVSDGLDTAKDYLNEVGSSDSELAGWYVPAEALENEQINQVFDLYLSPDRKVMTMDVVFSSNPYGTAAIDEIDAVQAAVAKAVQDTKLENAEIAIGGVTSTFNDLKTISGEDYTRTVILMLAGIFIILVILLRSLIMPLYIIASLVLTFYASMGFSEWIFADVLHYSGISWATPFFSFVILVALGVDYSIFLMDRFNEHKDWGAGQAILHAMKNMGTVILSAAVILAGTMASMYPSGVLSMLQIATVVITGLFLYSVILLPFFIPVMVRMFGNWNWWPFSRAESEDNAAGHNQGSHYTM</sequence>
<feature type="transmembrane region" description="Helical" evidence="7">
    <location>
        <begin position="285"/>
        <end position="305"/>
    </location>
</feature>
<dbReference type="PANTHER" id="PTHR33406:SF6">
    <property type="entry name" value="MEMBRANE PROTEIN YDGH-RELATED"/>
    <property type="match status" value="1"/>
</dbReference>
<reference evidence="9 10" key="1">
    <citation type="submission" date="2021-03" db="EMBL/GenBank/DDBJ databases">
        <title>Antimicrobial resistance genes in bacteria isolated from Japanese honey, and their potential for conferring macrolide and lincosamide resistance in the American foulbrood pathogen Paenibacillus larvae.</title>
        <authorList>
            <person name="Okamoto M."/>
            <person name="Kumagai M."/>
            <person name="Kanamori H."/>
            <person name="Takamatsu D."/>
        </authorList>
    </citation>
    <scope>NUCLEOTIDE SEQUENCE [LARGE SCALE GENOMIC DNA]</scope>
    <source>
        <strain evidence="9 10">J41TS12</strain>
    </source>
</reference>
<dbReference type="Gene3D" id="1.10.287.950">
    <property type="entry name" value="Methyl-accepting chemotaxis protein"/>
    <property type="match status" value="1"/>
</dbReference>
<comment type="similarity">
    <text evidence="2">Belongs to the resistance-nodulation-cell division (RND) (TC 2.A.6) family. MmpL subfamily.</text>
</comment>
<accession>A0A919XTX7</accession>
<organism evidence="9 10">
    <name type="scientific">Paenibacillus antibioticophila</name>
    <dbReference type="NCBI Taxonomy" id="1274374"/>
    <lineage>
        <taxon>Bacteria</taxon>
        <taxon>Bacillati</taxon>
        <taxon>Bacillota</taxon>
        <taxon>Bacilli</taxon>
        <taxon>Bacillales</taxon>
        <taxon>Paenibacillaceae</taxon>
        <taxon>Paenibacillus</taxon>
    </lineage>
</organism>
<evidence type="ECO:0000256" key="6">
    <source>
        <dbReference type="ARBA" id="ARBA00023136"/>
    </source>
</evidence>
<evidence type="ECO:0000259" key="8">
    <source>
        <dbReference type="Pfam" id="PF03176"/>
    </source>
</evidence>
<dbReference type="AlphaFoldDB" id="A0A919XTX7"/>
<keyword evidence="6 7" id="KW-0472">Membrane</keyword>
<feature type="transmembrane region" description="Helical" evidence="7">
    <location>
        <begin position="973"/>
        <end position="993"/>
    </location>
</feature>
<evidence type="ECO:0000256" key="7">
    <source>
        <dbReference type="SAM" id="Phobius"/>
    </source>
</evidence>
<dbReference type="EMBL" id="BORR01000003">
    <property type="protein sequence ID" value="GIO36318.1"/>
    <property type="molecule type" value="Genomic_DNA"/>
</dbReference>
<keyword evidence="3" id="KW-1003">Cell membrane</keyword>
<evidence type="ECO:0000313" key="9">
    <source>
        <dbReference type="EMBL" id="GIO36318.1"/>
    </source>
</evidence>
<name>A0A919XTX7_9BACL</name>
<dbReference type="SUPFAM" id="SSF82866">
    <property type="entry name" value="Multidrug efflux transporter AcrB transmembrane domain"/>
    <property type="match status" value="2"/>
</dbReference>
<proteinExistence type="inferred from homology"/>
<feature type="transmembrane region" description="Helical" evidence="7">
    <location>
        <begin position="311"/>
        <end position="335"/>
    </location>
</feature>
<dbReference type="InterPro" id="IPR050545">
    <property type="entry name" value="Mycobact_MmpL"/>
</dbReference>
<dbReference type="GO" id="GO:0005886">
    <property type="term" value="C:plasma membrane"/>
    <property type="evidence" value="ECO:0007669"/>
    <property type="project" value="UniProtKB-SubCell"/>
</dbReference>
<dbReference type="Proteomes" id="UP000681162">
    <property type="component" value="Unassembled WGS sequence"/>
</dbReference>
<feature type="transmembrane region" description="Helical" evidence="7">
    <location>
        <begin position="872"/>
        <end position="891"/>
    </location>
</feature>
<evidence type="ECO:0000256" key="1">
    <source>
        <dbReference type="ARBA" id="ARBA00004651"/>
    </source>
</evidence>
<feature type="transmembrane region" description="Helical" evidence="7">
    <location>
        <begin position="184"/>
        <end position="201"/>
    </location>
</feature>
<dbReference type="Gene3D" id="1.20.1640.10">
    <property type="entry name" value="Multidrug efflux transporter AcrB transmembrane domain"/>
    <property type="match status" value="2"/>
</dbReference>
<feature type="transmembrane region" description="Helical" evidence="7">
    <location>
        <begin position="999"/>
        <end position="1023"/>
    </location>
</feature>
<dbReference type="InterPro" id="IPR004869">
    <property type="entry name" value="MMPL_dom"/>
</dbReference>
<keyword evidence="10" id="KW-1185">Reference proteome</keyword>
<keyword evidence="5 7" id="KW-1133">Transmembrane helix</keyword>
<feature type="transmembrane region" description="Helical" evidence="7">
    <location>
        <begin position="238"/>
        <end position="257"/>
    </location>
</feature>